<dbReference type="Gene3D" id="3.30.450.40">
    <property type="match status" value="1"/>
</dbReference>
<keyword evidence="8" id="KW-0418">Kinase</keyword>
<dbReference type="EMBL" id="NHRY01000257">
    <property type="protein sequence ID" value="PPQ27562.1"/>
    <property type="molecule type" value="Genomic_DNA"/>
</dbReference>
<dbReference type="InterPro" id="IPR036890">
    <property type="entry name" value="HATPase_C_sf"/>
</dbReference>
<dbReference type="InterPro" id="IPR029016">
    <property type="entry name" value="GAF-like_dom_sf"/>
</dbReference>
<evidence type="ECO:0000256" key="5">
    <source>
        <dbReference type="ARBA" id="ARBA00022606"/>
    </source>
</evidence>
<dbReference type="GO" id="GO:0004673">
    <property type="term" value="F:protein histidine kinase activity"/>
    <property type="evidence" value="ECO:0007669"/>
    <property type="project" value="UniProtKB-EC"/>
</dbReference>
<dbReference type="InterPro" id="IPR013515">
    <property type="entry name" value="Phytochrome_cen-reg"/>
</dbReference>
<keyword evidence="5" id="KW-0716">Sensory transduction</keyword>
<dbReference type="SMART" id="SM00911">
    <property type="entry name" value="HWE_HK"/>
    <property type="match status" value="1"/>
</dbReference>
<dbReference type="Pfam" id="PF08446">
    <property type="entry name" value="PAS_2"/>
    <property type="match status" value="1"/>
</dbReference>
<evidence type="ECO:0000256" key="11">
    <source>
        <dbReference type="ARBA" id="ARBA00023170"/>
    </source>
</evidence>
<dbReference type="PRINTS" id="PR01033">
    <property type="entry name" value="PHYTOCHROME"/>
</dbReference>
<keyword evidence="4" id="KW-0597">Phosphoprotein</keyword>
<dbReference type="AlphaFoldDB" id="A0A2S6MYY2"/>
<keyword evidence="3" id="KW-0600">Photoreceptor protein</keyword>
<dbReference type="InterPro" id="IPR016132">
    <property type="entry name" value="Phyto_chromo_attachment"/>
</dbReference>
<dbReference type="GO" id="GO:0009881">
    <property type="term" value="F:photoreceptor activity"/>
    <property type="evidence" value="ECO:0007669"/>
    <property type="project" value="UniProtKB-KW"/>
</dbReference>
<evidence type="ECO:0000256" key="3">
    <source>
        <dbReference type="ARBA" id="ARBA00022543"/>
    </source>
</evidence>
<dbReference type="Gene3D" id="3.30.565.10">
    <property type="entry name" value="Histidine kinase-like ATPase, C-terminal domain"/>
    <property type="match status" value="1"/>
</dbReference>
<evidence type="ECO:0000256" key="10">
    <source>
        <dbReference type="ARBA" id="ARBA00022991"/>
    </source>
</evidence>
<proteinExistence type="predicted"/>
<evidence type="ECO:0000256" key="4">
    <source>
        <dbReference type="ARBA" id="ARBA00022553"/>
    </source>
</evidence>
<dbReference type="PANTHER" id="PTHR41523">
    <property type="entry name" value="TWO-COMPONENT SYSTEM SENSOR PROTEIN"/>
    <property type="match status" value="1"/>
</dbReference>
<evidence type="ECO:0000256" key="8">
    <source>
        <dbReference type="ARBA" id="ARBA00022777"/>
    </source>
</evidence>
<evidence type="ECO:0000256" key="1">
    <source>
        <dbReference type="ARBA" id="ARBA00000085"/>
    </source>
</evidence>
<keyword evidence="7" id="KW-0547">Nucleotide-binding</keyword>
<dbReference type="SUPFAM" id="SSF55781">
    <property type="entry name" value="GAF domain-like"/>
    <property type="match status" value="2"/>
</dbReference>
<dbReference type="PANTHER" id="PTHR41523:SF7">
    <property type="entry name" value="HISTIDINE KINASE"/>
    <property type="match status" value="1"/>
</dbReference>
<comment type="catalytic activity">
    <reaction evidence="1">
        <text>ATP + protein L-histidine = ADP + protein N-phospho-L-histidine.</text>
        <dbReference type="EC" id="2.7.13.3"/>
    </reaction>
</comment>
<name>A0A2S6MYY2_RHOGL</name>
<feature type="domain" description="Phytochrome chromophore attachment site" evidence="12">
    <location>
        <begin position="159"/>
        <end position="317"/>
    </location>
</feature>
<dbReference type="EC" id="2.7.13.3" evidence="2"/>
<dbReference type="GO" id="GO:0005524">
    <property type="term" value="F:ATP binding"/>
    <property type="evidence" value="ECO:0007669"/>
    <property type="project" value="UniProtKB-KW"/>
</dbReference>
<keyword evidence="9" id="KW-0067">ATP-binding</keyword>
<gene>
    <name evidence="13" type="ORF">CCS01_26975</name>
</gene>
<reference evidence="13 14" key="1">
    <citation type="journal article" date="2018" name="Arch. Microbiol.">
        <title>New insights into the metabolic potential of the phototrophic purple bacterium Rhodopila globiformis DSM 161(T) from its draft genome sequence and evidence for a vanadium-dependent nitrogenase.</title>
        <authorList>
            <person name="Imhoff J.F."/>
            <person name="Rahn T."/>
            <person name="Kunzel S."/>
            <person name="Neulinger S.C."/>
        </authorList>
    </citation>
    <scope>NUCLEOTIDE SEQUENCE [LARGE SCALE GENOMIC DNA]</scope>
    <source>
        <strain evidence="13 14">DSM 161</strain>
    </source>
</reference>
<keyword evidence="10" id="KW-0157">Chromophore</keyword>
<dbReference type="PROSITE" id="PS50046">
    <property type="entry name" value="PHYTOCHROME_2"/>
    <property type="match status" value="1"/>
</dbReference>
<evidence type="ECO:0000256" key="9">
    <source>
        <dbReference type="ARBA" id="ARBA00022840"/>
    </source>
</evidence>
<dbReference type="InterPro" id="IPR043150">
    <property type="entry name" value="Phytochrome_PHY_sf"/>
</dbReference>
<dbReference type="InterPro" id="IPR013654">
    <property type="entry name" value="PAS_2"/>
</dbReference>
<dbReference type="GO" id="GO:0009584">
    <property type="term" value="P:detection of visible light"/>
    <property type="evidence" value="ECO:0007669"/>
    <property type="project" value="InterPro"/>
</dbReference>
<keyword evidence="11" id="KW-0675">Receptor</keyword>
<comment type="caution">
    <text evidence="13">The sequence shown here is derived from an EMBL/GenBank/DDBJ whole genome shotgun (WGS) entry which is preliminary data.</text>
</comment>
<keyword evidence="6" id="KW-0808">Transferase</keyword>
<accession>A0A2S6MYY2</accession>
<dbReference type="Pfam" id="PF01590">
    <property type="entry name" value="GAF"/>
    <property type="match status" value="1"/>
</dbReference>
<dbReference type="Pfam" id="PF07536">
    <property type="entry name" value="HWE_HK"/>
    <property type="match status" value="1"/>
</dbReference>
<dbReference type="InterPro" id="IPR011102">
    <property type="entry name" value="Sig_transdc_His_kinase_HWE"/>
</dbReference>
<protein>
    <recommendedName>
        <fullName evidence="2">histidine kinase</fullName>
        <ecNumber evidence="2">2.7.13.3</ecNumber>
    </recommendedName>
</protein>
<organism evidence="13 14">
    <name type="scientific">Rhodopila globiformis</name>
    <name type="common">Rhodopseudomonas globiformis</name>
    <dbReference type="NCBI Taxonomy" id="1071"/>
    <lineage>
        <taxon>Bacteria</taxon>
        <taxon>Pseudomonadati</taxon>
        <taxon>Pseudomonadota</taxon>
        <taxon>Alphaproteobacteria</taxon>
        <taxon>Acetobacterales</taxon>
        <taxon>Acetobacteraceae</taxon>
        <taxon>Rhodopila</taxon>
    </lineage>
</organism>
<keyword evidence="14" id="KW-1185">Reference proteome</keyword>
<evidence type="ECO:0000256" key="2">
    <source>
        <dbReference type="ARBA" id="ARBA00012438"/>
    </source>
</evidence>
<evidence type="ECO:0000259" key="12">
    <source>
        <dbReference type="PROSITE" id="PS50046"/>
    </source>
</evidence>
<dbReference type="Proteomes" id="UP000239724">
    <property type="component" value="Unassembled WGS sequence"/>
</dbReference>
<evidence type="ECO:0000313" key="13">
    <source>
        <dbReference type="EMBL" id="PPQ27562.1"/>
    </source>
</evidence>
<dbReference type="InterPro" id="IPR035965">
    <property type="entry name" value="PAS-like_dom_sf"/>
</dbReference>
<dbReference type="Pfam" id="PF00360">
    <property type="entry name" value="PHY"/>
    <property type="match status" value="1"/>
</dbReference>
<dbReference type="Gene3D" id="3.30.450.20">
    <property type="entry name" value="PAS domain"/>
    <property type="match status" value="2"/>
</dbReference>
<evidence type="ECO:0000313" key="14">
    <source>
        <dbReference type="Proteomes" id="UP000239724"/>
    </source>
</evidence>
<evidence type="ECO:0000256" key="6">
    <source>
        <dbReference type="ARBA" id="ARBA00022679"/>
    </source>
</evidence>
<sequence>MYGILAVSNDSIASDIAPGEADLTSCDREPIHIPGAIQPYGVLLAVDRKDFVIRQFAGDTQALLGIKPRRIAQLSLHSIFAEPVLQAVAERLRDPAATVVPSIQAGIVIPGAASRLDMTIHAQGDLAVVELEPSRCAADGYDPISDVKRMLASVATAENFAACCDAAVRAVRAITGFDRVMIYQFLDDGSGKVIAEDTGQDVDRFLGLHYPASDIPRQARELYRRNWLRLIPDIDYRPAPLKMAGEQPGSQTLDMSHCFLRSVSPIHLAYLRNMGVTASMSMSIVHDEALWGLIACHSYTPRYPGVDLRTALELFAQIFSLYLEAKLKADQAQRRVAAQRVHSQLTTDALQAEDIPAALVGGRVTLLDLVPSGGAAAWVNGRLASVGKVPPVPVLEQLIKWLDSTNHAIFHTQQLGSVFEPALAHLDTASGLLAIASQRRERDYILWFRPQLIETVTWGGQPDKPVEVGPLADRLAPRKSFAAWKQEMRGRSVPWDQADLEIAQGFHVTLLEAVFRQMDTARRERDAVIEHQNVLMAELDHRVKNILATISAVVQLTKSNANDLDTYAVSLQNRIRAMALAHELLAGTRWHGVPLADLLAEGEVSFATGGRVIMSGEPVTLSPRAALPLALVVHELAANAVKHGALSVPHGRIGITWGRDNADNLLLHWRESGGPPVSPPVRRGFGSLLIERSLKQEIGGSAIQTFEPEGLVCHLVIPRDCVTWTS</sequence>
<dbReference type="InterPro" id="IPR001294">
    <property type="entry name" value="Phytochrome"/>
</dbReference>
<dbReference type="Gene3D" id="3.30.450.270">
    <property type="match status" value="1"/>
</dbReference>
<dbReference type="InterPro" id="IPR003018">
    <property type="entry name" value="GAF"/>
</dbReference>
<dbReference type="GO" id="GO:0006355">
    <property type="term" value="P:regulation of DNA-templated transcription"/>
    <property type="evidence" value="ECO:0007669"/>
    <property type="project" value="InterPro"/>
</dbReference>
<dbReference type="SUPFAM" id="SSF55785">
    <property type="entry name" value="PYP-like sensor domain (PAS domain)"/>
    <property type="match status" value="1"/>
</dbReference>
<evidence type="ECO:0000256" key="7">
    <source>
        <dbReference type="ARBA" id="ARBA00022741"/>
    </source>
</evidence>
<dbReference type="SMART" id="SM00065">
    <property type="entry name" value="GAF"/>
    <property type="match status" value="1"/>
</dbReference>